<dbReference type="InterPro" id="IPR045891">
    <property type="entry name" value="ZIP9"/>
</dbReference>
<evidence type="ECO:0000313" key="9">
    <source>
        <dbReference type="Proteomes" id="UP000502823"/>
    </source>
</evidence>
<proteinExistence type="predicted"/>
<evidence type="ECO:0000313" key="8">
    <source>
        <dbReference type="EMBL" id="GFG36713.1"/>
    </source>
</evidence>
<dbReference type="OrthoDB" id="19859at2759"/>
<dbReference type="Proteomes" id="UP000502823">
    <property type="component" value="Unassembled WGS sequence"/>
</dbReference>
<dbReference type="GO" id="GO:0000139">
    <property type="term" value="C:Golgi membrane"/>
    <property type="evidence" value="ECO:0007669"/>
    <property type="project" value="UniProtKB-SubCell"/>
</dbReference>
<dbReference type="InterPro" id="IPR003689">
    <property type="entry name" value="ZIP"/>
</dbReference>
<organism evidence="8 9">
    <name type="scientific">Coptotermes formosanus</name>
    <name type="common">Formosan subterranean termite</name>
    <dbReference type="NCBI Taxonomy" id="36987"/>
    <lineage>
        <taxon>Eukaryota</taxon>
        <taxon>Metazoa</taxon>
        <taxon>Ecdysozoa</taxon>
        <taxon>Arthropoda</taxon>
        <taxon>Hexapoda</taxon>
        <taxon>Insecta</taxon>
        <taxon>Pterygota</taxon>
        <taxon>Neoptera</taxon>
        <taxon>Polyneoptera</taxon>
        <taxon>Dictyoptera</taxon>
        <taxon>Blattodea</taxon>
        <taxon>Blattoidea</taxon>
        <taxon>Termitoidae</taxon>
        <taxon>Rhinotermitidae</taxon>
        <taxon>Coptotermes</taxon>
    </lineage>
</organism>
<dbReference type="Pfam" id="PF02535">
    <property type="entry name" value="Zip"/>
    <property type="match status" value="1"/>
</dbReference>
<dbReference type="PANTHER" id="PTHR16133:SF0">
    <property type="entry name" value="ZINC_IRON REGULATED TRANSPORTER-RELATED PROTEIN 102B, ISOFORM E"/>
    <property type="match status" value="1"/>
</dbReference>
<dbReference type="AlphaFoldDB" id="A0A6L2PVQ6"/>
<feature type="transmembrane region" description="Helical" evidence="7">
    <location>
        <begin position="86"/>
        <end position="104"/>
    </location>
</feature>
<feature type="transmembrane region" description="Helical" evidence="7">
    <location>
        <begin position="6"/>
        <end position="28"/>
    </location>
</feature>
<evidence type="ECO:0000256" key="4">
    <source>
        <dbReference type="ARBA" id="ARBA00022989"/>
    </source>
</evidence>
<dbReference type="EMBL" id="BLKM01000655">
    <property type="protein sequence ID" value="GFG36713.1"/>
    <property type="molecule type" value="Genomic_DNA"/>
</dbReference>
<sequence length="285" mass="30271">MEGTFVLILLVVLMLVGSYLVGSIPLVMPMSEEKLQLVSVLGAGLLVGTALAVIIPEGVRSLNTVVTVHNDGVVIAHHESASSSDVHSLIGISLVLGFVFMLLVDQCSVSRSRGKLISCRHRLRSSLLLCTADGVALGAAATTDQAGVEMIVFFAIMLHKAPAAFGLVTFLLHEGLDRNRIRRHLLVFSLSAPLLALLTFFGIGQEGKETLSSVNATGIAMLFSAGTFLYVATVHVLPELTSRSGHSHGGAIIETTERKGLHTTELMFLIIGALLPLLLTLGHQH</sequence>
<evidence type="ECO:0000256" key="2">
    <source>
        <dbReference type="ARBA" id="ARBA00004394"/>
    </source>
</evidence>
<dbReference type="GO" id="GO:0046873">
    <property type="term" value="F:metal ion transmembrane transporter activity"/>
    <property type="evidence" value="ECO:0007669"/>
    <property type="project" value="InterPro"/>
</dbReference>
<comment type="caution">
    <text evidence="8">The sequence shown here is derived from an EMBL/GenBank/DDBJ whole genome shotgun (WGS) entry which is preliminary data.</text>
</comment>
<keyword evidence="6 7" id="KW-0472">Membrane</keyword>
<protein>
    <submittedName>
        <fullName evidence="8">Uncharacterized protein</fullName>
    </submittedName>
</protein>
<comment type="subcellular location">
    <subcellularLocation>
        <location evidence="1">Endomembrane system</location>
        <topology evidence="1">Multi-pass membrane protein</topology>
    </subcellularLocation>
    <subcellularLocation>
        <location evidence="2">Golgi apparatus membrane</location>
    </subcellularLocation>
</comment>
<keyword evidence="9" id="KW-1185">Reference proteome</keyword>
<keyword evidence="5" id="KW-0333">Golgi apparatus</keyword>
<dbReference type="FunCoup" id="A0A6L2PVQ6">
    <property type="interactions" value="873"/>
</dbReference>
<evidence type="ECO:0000256" key="1">
    <source>
        <dbReference type="ARBA" id="ARBA00004127"/>
    </source>
</evidence>
<evidence type="ECO:0000256" key="6">
    <source>
        <dbReference type="ARBA" id="ARBA00023136"/>
    </source>
</evidence>
<evidence type="ECO:0000256" key="5">
    <source>
        <dbReference type="ARBA" id="ARBA00023034"/>
    </source>
</evidence>
<gene>
    <name evidence="8" type="ORF">Cfor_09431</name>
</gene>
<feature type="transmembrane region" description="Helical" evidence="7">
    <location>
        <begin position="185"/>
        <end position="204"/>
    </location>
</feature>
<reference evidence="9" key="1">
    <citation type="submission" date="2020-01" db="EMBL/GenBank/DDBJ databases">
        <title>Draft genome sequence of the Termite Coptotermes fromosanus.</title>
        <authorList>
            <person name="Itakura S."/>
            <person name="Yosikawa Y."/>
            <person name="Umezawa K."/>
        </authorList>
    </citation>
    <scope>NUCLEOTIDE SEQUENCE [LARGE SCALE GENOMIC DNA]</scope>
</reference>
<keyword evidence="4 7" id="KW-1133">Transmembrane helix</keyword>
<feature type="transmembrane region" description="Helical" evidence="7">
    <location>
        <begin position="35"/>
        <end position="55"/>
    </location>
</feature>
<evidence type="ECO:0000256" key="7">
    <source>
        <dbReference type="SAM" id="Phobius"/>
    </source>
</evidence>
<feature type="transmembrane region" description="Helical" evidence="7">
    <location>
        <begin position="266"/>
        <end position="283"/>
    </location>
</feature>
<feature type="transmembrane region" description="Helical" evidence="7">
    <location>
        <begin position="216"/>
        <end position="237"/>
    </location>
</feature>
<name>A0A6L2PVQ6_COPFO</name>
<evidence type="ECO:0000256" key="3">
    <source>
        <dbReference type="ARBA" id="ARBA00022692"/>
    </source>
</evidence>
<dbReference type="GO" id="GO:0006829">
    <property type="term" value="P:zinc ion transport"/>
    <property type="evidence" value="ECO:0007669"/>
    <property type="project" value="InterPro"/>
</dbReference>
<feature type="transmembrane region" description="Helical" evidence="7">
    <location>
        <begin position="150"/>
        <end position="173"/>
    </location>
</feature>
<keyword evidence="3 7" id="KW-0812">Transmembrane</keyword>
<accession>A0A6L2PVQ6</accession>
<dbReference type="PANTHER" id="PTHR16133">
    <property type="entry name" value="SOLUTE CARRIER FAMILY 39 ZINC TRANSPORTER , MEMBER 9-RELATED"/>
    <property type="match status" value="1"/>
</dbReference>
<dbReference type="InParanoid" id="A0A6L2PVQ6"/>